<dbReference type="InterPro" id="IPR016819">
    <property type="entry name" value="RNase_P/MRP_POP5"/>
</dbReference>
<evidence type="ECO:0000256" key="2">
    <source>
        <dbReference type="ARBA" id="ARBA00022552"/>
    </source>
</evidence>
<dbReference type="Gene3D" id="3.30.70.3250">
    <property type="entry name" value="Ribonuclease P, Pop5 subunit"/>
    <property type="match status" value="1"/>
</dbReference>
<dbReference type="PANTHER" id="PTHR48414:SF1">
    <property type="entry name" value="POP5 HOMOLOG, RIBONUCLEASE P_MRP SUBUNIT"/>
    <property type="match status" value="1"/>
</dbReference>
<dbReference type="Pfam" id="PF01900">
    <property type="entry name" value="RNase_P_Rpp14"/>
    <property type="match status" value="1"/>
</dbReference>
<dbReference type="GO" id="GO:0001682">
    <property type="term" value="P:tRNA 5'-leader removal"/>
    <property type="evidence" value="ECO:0007669"/>
    <property type="project" value="InterPro"/>
</dbReference>
<dbReference type="RefSeq" id="XP_029657189.1">
    <property type="nucleotide sequence ID" value="XM_029801329.2"/>
</dbReference>
<keyword evidence="3 6" id="KW-0819">tRNA processing</keyword>
<dbReference type="Proteomes" id="UP000515154">
    <property type="component" value="Unplaced"/>
</dbReference>
<dbReference type="InterPro" id="IPR038085">
    <property type="entry name" value="Rnp2-like_sf"/>
</dbReference>
<accession>A0A6P7TXN7</accession>
<dbReference type="KEGG" id="osn:115231267"/>
<dbReference type="GO" id="GO:0033204">
    <property type="term" value="F:ribonuclease P RNA binding"/>
    <property type="evidence" value="ECO:0007669"/>
    <property type="project" value="InterPro"/>
</dbReference>
<comment type="similarity">
    <text evidence="1 6">Belongs to the eukaryotic/archaeal RNase P protein component 2 family.</text>
</comment>
<dbReference type="GO" id="GO:0030677">
    <property type="term" value="C:ribonuclease P complex"/>
    <property type="evidence" value="ECO:0007669"/>
    <property type="project" value="InterPro"/>
</dbReference>
<keyword evidence="7" id="KW-1185">Reference proteome</keyword>
<dbReference type="SUPFAM" id="SSF160350">
    <property type="entry name" value="Rnp2-like"/>
    <property type="match status" value="1"/>
</dbReference>
<comment type="function">
    <text evidence="6">Component of ribonuclease P, a protein complex that generates mature tRNA molecules by cleaving their 5'-ends.</text>
</comment>
<gene>
    <name evidence="8" type="primary">LOC115231267</name>
</gene>
<evidence type="ECO:0000256" key="3">
    <source>
        <dbReference type="ARBA" id="ARBA00022694"/>
    </source>
</evidence>
<keyword evidence="2" id="KW-0698">rRNA processing</keyword>
<dbReference type="PIRSF" id="PIRSF023803">
    <property type="entry name" value="Ribonuclease_P_prd"/>
    <property type="match status" value="1"/>
</dbReference>
<dbReference type="AlphaFoldDB" id="A0A6P7TXN7"/>
<sequence>MRFKKRYLLYEIESCHQFYSNDILSAITEAVQTAYGDYGRAVIQKVTYVKYFDSNTNTIIIVVPRKHCLMVQSAVCFIKLIKNKEASLRSLHVGGTIKSTKKSLLAQRYQALPRAFLECKNKEEREKVQASIFESCSGKLESQIEASAYKHRKNTVKTTT</sequence>
<dbReference type="GO" id="GO:0005730">
    <property type="term" value="C:nucleolus"/>
    <property type="evidence" value="ECO:0007669"/>
    <property type="project" value="UniProtKB-SubCell"/>
</dbReference>
<dbReference type="InterPro" id="IPR002759">
    <property type="entry name" value="Pop5/Rpp14/Rnp2-like"/>
</dbReference>
<evidence type="ECO:0000256" key="4">
    <source>
        <dbReference type="ARBA" id="ARBA00023242"/>
    </source>
</evidence>
<dbReference type="PANTHER" id="PTHR48414">
    <property type="entry name" value="POP5 HOMOLOG, RIBONUCLEASE P_MRP SUBUNIT"/>
    <property type="match status" value="1"/>
</dbReference>
<evidence type="ECO:0000256" key="6">
    <source>
        <dbReference type="PIRNR" id="PIRNR023803"/>
    </source>
</evidence>
<name>A0A6P7TXN7_9MOLL</name>
<proteinExistence type="inferred from homology"/>
<evidence type="ECO:0000313" key="7">
    <source>
        <dbReference type="Proteomes" id="UP000515154"/>
    </source>
</evidence>
<evidence type="ECO:0000256" key="5">
    <source>
        <dbReference type="ARBA" id="ARBA00044198"/>
    </source>
</evidence>
<comment type="subcellular location">
    <subcellularLocation>
        <location evidence="6">Nucleus</location>
        <location evidence="6">Nucleolus</location>
    </subcellularLocation>
</comment>
<organism evidence="7 8">
    <name type="scientific">Octopus sinensis</name>
    <name type="common">East Asian common octopus</name>
    <dbReference type="NCBI Taxonomy" id="2607531"/>
    <lineage>
        <taxon>Eukaryota</taxon>
        <taxon>Metazoa</taxon>
        <taxon>Spiralia</taxon>
        <taxon>Lophotrochozoa</taxon>
        <taxon>Mollusca</taxon>
        <taxon>Cephalopoda</taxon>
        <taxon>Coleoidea</taxon>
        <taxon>Octopodiformes</taxon>
        <taxon>Octopoda</taxon>
        <taxon>Incirrata</taxon>
        <taxon>Octopodidae</taxon>
        <taxon>Octopus</taxon>
    </lineage>
</organism>
<evidence type="ECO:0000313" key="8">
    <source>
        <dbReference type="RefSeq" id="XP_029657189.1"/>
    </source>
</evidence>
<protein>
    <recommendedName>
        <fullName evidence="5 6">Ribonuclease P/MRP protein subunit POP5</fullName>
    </recommendedName>
</protein>
<keyword evidence="4 6" id="KW-0539">Nucleus</keyword>
<dbReference type="GO" id="GO:0006364">
    <property type="term" value="P:rRNA processing"/>
    <property type="evidence" value="ECO:0007669"/>
    <property type="project" value="UniProtKB-KW"/>
</dbReference>
<evidence type="ECO:0000256" key="1">
    <source>
        <dbReference type="ARBA" id="ARBA00010800"/>
    </source>
</evidence>
<reference evidence="8" key="1">
    <citation type="submission" date="2025-08" db="UniProtKB">
        <authorList>
            <consortium name="RefSeq"/>
        </authorList>
    </citation>
    <scope>IDENTIFICATION</scope>
</reference>